<reference evidence="2 3" key="1">
    <citation type="submission" date="2015-03" db="EMBL/GenBank/DDBJ databases">
        <title>Draft genome sequences of two protease-producing strains of Arsukibacterium isolated from two cold and alkaline environments.</title>
        <authorList>
            <person name="Lylloff J.E."/>
            <person name="Skov L.B."/>
            <person name="Jepsen M."/>
            <person name="Hallin P.F."/>
            <person name="Sorensen S.J."/>
            <person name="Stougaard P."/>
            <person name="Glaring M.A."/>
        </authorList>
    </citation>
    <scope>NUCLEOTIDE SEQUENCE [LARGE SCALE GENOMIC DNA]</scope>
    <source>
        <strain evidence="2 3">GCM72</strain>
    </source>
</reference>
<dbReference type="STRING" id="336831.WG68_18105"/>
<dbReference type="InterPro" id="IPR010359">
    <property type="entry name" value="IrrE_HExxH"/>
</dbReference>
<feature type="domain" description="IrrE N-terminal-like" evidence="1">
    <location>
        <begin position="71"/>
        <end position="146"/>
    </location>
</feature>
<keyword evidence="3" id="KW-1185">Reference proteome</keyword>
<dbReference type="PANTHER" id="PTHR43236">
    <property type="entry name" value="ANTITOXIN HIGA1"/>
    <property type="match status" value="1"/>
</dbReference>
<dbReference type="Proteomes" id="UP000034228">
    <property type="component" value="Unassembled WGS sequence"/>
</dbReference>
<proteinExistence type="predicted"/>
<protein>
    <recommendedName>
        <fullName evidence="1">IrrE N-terminal-like domain-containing protein</fullName>
    </recommendedName>
</protein>
<dbReference type="Pfam" id="PF06114">
    <property type="entry name" value="Peptidase_M78"/>
    <property type="match status" value="1"/>
</dbReference>
<dbReference type="PANTHER" id="PTHR43236:SF1">
    <property type="entry name" value="BLL7220 PROTEIN"/>
    <property type="match status" value="1"/>
</dbReference>
<dbReference type="Gene3D" id="1.10.10.2910">
    <property type="match status" value="1"/>
</dbReference>
<comment type="caution">
    <text evidence="2">The sequence shown here is derived from an EMBL/GenBank/DDBJ whole genome shotgun (WGS) entry which is preliminary data.</text>
</comment>
<dbReference type="EMBL" id="LAHO01000023">
    <property type="protein sequence ID" value="KKO43955.1"/>
    <property type="molecule type" value="Genomic_DNA"/>
</dbReference>
<evidence type="ECO:0000313" key="3">
    <source>
        <dbReference type="Proteomes" id="UP000034228"/>
    </source>
</evidence>
<gene>
    <name evidence="2" type="ORF">WG68_18105</name>
</gene>
<dbReference type="AlphaFoldDB" id="A0A0M2V2T2"/>
<sequence>MSYKLIEETARQLAHAVWHQKEALWPDGAPDDPVELLNPEKAFELLGYKVFKKSSLGVIEGDIDVAGIIDKDNKRVELSMRMPPEVLNFTAAHEIAHAIMHEQTGLHRDRPLDGSSSVTRDRIEVEADKFAVYFLMPAKLVLSRFNGRFPAEMLQRDNLQYLLNSNNDKRIEKAISTKRGMARALAGLDRINGEAVYSLAEQFKVSKEAMAIRLEELELVPEY</sequence>
<evidence type="ECO:0000313" key="2">
    <source>
        <dbReference type="EMBL" id="KKO43955.1"/>
    </source>
</evidence>
<accession>A0A0M2V2T2</accession>
<organism evidence="2 3">
    <name type="scientific">Arsukibacterium ikkense</name>
    <dbReference type="NCBI Taxonomy" id="336831"/>
    <lineage>
        <taxon>Bacteria</taxon>
        <taxon>Pseudomonadati</taxon>
        <taxon>Pseudomonadota</taxon>
        <taxon>Gammaproteobacteria</taxon>
        <taxon>Chromatiales</taxon>
        <taxon>Chromatiaceae</taxon>
        <taxon>Arsukibacterium</taxon>
    </lineage>
</organism>
<name>A0A0M2V2T2_9GAMM</name>
<evidence type="ECO:0000259" key="1">
    <source>
        <dbReference type="Pfam" id="PF06114"/>
    </source>
</evidence>
<dbReference type="InterPro" id="IPR052345">
    <property type="entry name" value="Rad_response_metalloprotease"/>
</dbReference>